<sequence>MENDAVSTLTFLSAVSLLLLCLLIPIVGFLLFQMRKLLKAATTPPAPSPEMAVLKEKISQVETLIPSVSALQSEVRGLSERISSVENTQTSTQQGIGSLSTQALSALAELKTLTGGIAEAASRLRADLSQTQNHLSELQAFVRARQEEERQVAESIRRLETIIAGTQSKGKAGENIVEVVFSKFPPEWQERNLKVNGKTVEFALRLPNQRFLPIDSKWAATSLVEEFARETDEKQLQRLRGEIEKEVAKKLKEVTQYIDPHLTVNFGVAVVPDAVYDLCGRVHAEAFKMNVVLVSYSLFVPYLLLVYQVTLKSAQTVNVEALSHHLENIQKSVGKMQEEVNGRLSKGLTLLVNSRDEMKSLLGSISDHIASLKILEYSALPEGGESTANLE</sequence>
<feature type="transmembrane region" description="Helical" evidence="5">
    <location>
        <begin position="6"/>
        <end position="32"/>
    </location>
</feature>
<keyword evidence="3" id="KW-0175">Coiled coil</keyword>
<dbReference type="EMBL" id="AP012029">
    <property type="protein sequence ID" value="BAJ64845.1"/>
    <property type="molecule type" value="Genomic_DNA"/>
</dbReference>
<evidence type="ECO:0000256" key="2">
    <source>
        <dbReference type="ARBA" id="ARBA00009840"/>
    </source>
</evidence>
<dbReference type="RefSeq" id="WP_013561191.1">
    <property type="nucleotide sequence ID" value="NC_014960.1"/>
</dbReference>
<evidence type="ECO:0000313" key="7">
    <source>
        <dbReference type="Proteomes" id="UP000008922"/>
    </source>
</evidence>
<dbReference type="Gene3D" id="1.10.287.1490">
    <property type="match status" value="1"/>
</dbReference>
<dbReference type="Pfam" id="PF02646">
    <property type="entry name" value="RmuC"/>
    <property type="match status" value="1"/>
</dbReference>
<evidence type="ECO:0000256" key="3">
    <source>
        <dbReference type="ARBA" id="ARBA00023054"/>
    </source>
</evidence>
<keyword evidence="5" id="KW-0472">Membrane</keyword>
<name>E8N1A2_ANATU</name>
<evidence type="ECO:0000313" key="6">
    <source>
        <dbReference type="EMBL" id="BAJ64845.1"/>
    </source>
</evidence>
<dbReference type="OrthoDB" id="370725at2"/>
<dbReference type="HOGENOM" id="CLU_705240_0_0_0"/>
<comment type="similarity">
    <text evidence="2">Belongs to the RmuC family.</text>
</comment>
<protein>
    <recommendedName>
        <fullName evidence="8">DNA recombination protein RmuC</fullName>
    </recommendedName>
</protein>
<reference evidence="6 7" key="1">
    <citation type="submission" date="2010-12" db="EMBL/GenBank/DDBJ databases">
        <title>Whole genome sequence of Anaerolinea thermophila UNI-1.</title>
        <authorList>
            <person name="Narita-Yamada S."/>
            <person name="Kishi E."/>
            <person name="Watanabe Y."/>
            <person name="Takasaki K."/>
            <person name="Ankai A."/>
            <person name="Oguchi A."/>
            <person name="Fukui S."/>
            <person name="Takahashi M."/>
            <person name="Yashiro I."/>
            <person name="Hosoyama A."/>
            <person name="Sekiguchi Y."/>
            <person name="Hanada S."/>
            <person name="Fujita N."/>
        </authorList>
    </citation>
    <scope>NUCLEOTIDE SEQUENCE [LARGE SCALE GENOMIC DNA]</scope>
    <source>
        <strain evidence="7">DSM 14523 / JCM 11388 / NBRC 100420 / UNI-1</strain>
    </source>
</reference>
<evidence type="ECO:0000256" key="1">
    <source>
        <dbReference type="ARBA" id="ARBA00003416"/>
    </source>
</evidence>
<accession>E8N1A2</accession>
<dbReference type="eggNOG" id="COG1322">
    <property type="taxonomic scope" value="Bacteria"/>
</dbReference>
<gene>
    <name evidence="6" type="ordered locus">ANT_28190</name>
</gene>
<evidence type="ECO:0000256" key="5">
    <source>
        <dbReference type="SAM" id="Phobius"/>
    </source>
</evidence>
<comment type="function">
    <text evidence="1">Involved in DNA recombination.</text>
</comment>
<keyword evidence="4" id="KW-0233">DNA recombination</keyword>
<keyword evidence="5" id="KW-0812">Transmembrane</keyword>
<evidence type="ECO:0008006" key="8">
    <source>
        <dbReference type="Google" id="ProtNLM"/>
    </source>
</evidence>
<feature type="transmembrane region" description="Helical" evidence="5">
    <location>
        <begin position="291"/>
        <end position="309"/>
    </location>
</feature>
<organism evidence="6 7">
    <name type="scientific">Anaerolinea thermophila (strain DSM 14523 / JCM 11388 / NBRC 100420 / UNI-1)</name>
    <dbReference type="NCBI Taxonomy" id="926569"/>
    <lineage>
        <taxon>Bacteria</taxon>
        <taxon>Bacillati</taxon>
        <taxon>Chloroflexota</taxon>
        <taxon>Anaerolineae</taxon>
        <taxon>Anaerolineales</taxon>
        <taxon>Anaerolineaceae</taxon>
        <taxon>Anaerolinea</taxon>
    </lineage>
</organism>
<dbReference type="STRING" id="926569.ANT_28190"/>
<dbReference type="AlphaFoldDB" id="E8N1A2"/>
<dbReference type="GO" id="GO:0006310">
    <property type="term" value="P:DNA recombination"/>
    <property type="evidence" value="ECO:0007669"/>
    <property type="project" value="UniProtKB-KW"/>
</dbReference>
<keyword evidence="5" id="KW-1133">Transmembrane helix</keyword>
<dbReference type="InterPro" id="IPR003798">
    <property type="entry name" value="DNA_recombination_RmuC"/>
</dbReference>
<dbReference type="Proteomes" id="UP000008922">
    <property type="component" value="Chromosome"/>
</dbReference>
<proteinExistence type="inferred from homology"/>
<dbReference type="PANTHER" id="PTHR30563:SF0">
    <property type="entry name" value="DNA RECOMBINATION PROTEIN RMUC"/>
    <property type="match status" value="1"/>
</dbReference>
<dbReference type="KEGG" id="atm:ANT_28190"/>
<evidence type="ECO:0000256" key="4">
    <source>
        <dbReference type="ARBA" id="ARBA00023172"/>
    </source>
</evidence>
<keyword evidence="7" id="KW-1185">Reference proteome</keyword>
<dbReference type="PANTHER" id="PTHR30563">
    <property type="entry name" value="DNA RECOMBINATION PROTEIN RMUC"/>
    <property type="match status" value="1"/>
</dbReference>
<dbReference type="InParanoid" id="E8N1A2"/>